<comment type="caution">
    <text evidence="1">The sequence shown here is derived from an EMBL/GenBank/DDBJ whole genome shotgun (WGS) entry which is preliminary data.</text>
</comment>
<protein>
    <submittedName>
        <fullName evidence="1">Glycerol-3-phosphate responsive antiterminator</fullName>
    </submittedName>
</protein>
<dbReference type="InterPro" id="IPR006699">
    <property type="entry name" value="GlpP"/>
</dbReference>
<proteinExistence type="predicted"/>
<evidence type="ECO:0000313" key="1">
    <source>
        <dbReference type="EMBL" id="MCQ4924222.1"/>
    </source>
</evidence>
<dbReference type="RefSeq" id="WP_256312013.1">
    <property type="nucleotide sequence ID" value="NZ_JANGAC010000011.1"/>
</dbReference>
<organism evidence="1 2">
    <name type="scientific">Tissierella carlieri</name>
    <dbReference type="NCBI Taxonomy" id="689904"/>
    <lineage>
        <taxon>Bacteria</taxon>
        <taxon>Bacillati</taxon>
        <taxon>Bacillota</taxon>
        <taxon>Tissierellia</taxon>
        <taxon>Tissierellales</taxon>
        <taxon>Tissierellaceae</taxon>
        <taxon>Tissierella</taxon>
    </lineage>
</organism>
<dbReference type="InterPro" id="IPR013785">
    <property type="entry name" value="Aldolase_TIM"/>
</dbReference>
<gene>
    <name evidence="1" type="ORF">NE686_14060</name>
</gene>
<dbReference type="Proteomes" id="UP001524478">
    <property type="component" value="Unassembled WGS sequence"/>
</dbReference>
<dbReference type="Gene3D" id="3.20.20.70">
    <property type="entry name" value="Aldolase class I"/>
    <property type="match status" value="1"/>
</dbReference>
<dbReference type="SUPFAM" id="SSF110391">
    <property type="entry name" value="GlpP-like"/>
    <property type="match status" value="1"/>
</dbReference>
<dbReference type="Pfam" id="PF04309">
    <property type="entry name" value="G3P_antiterm"/>
    <property type="match status" value="1"/>
</dbReference>
<dbReference type="EMBL" id="JANGAC010000011">
    <property type="protein sequence ID" value="MCQ4924222.1"/>
    <property type="molecule type" value="Genomic_DNA"/>
</dbReference>
<sequence length="187" mass="20842">MIHFFDRVSKNPIIAAVQSLDKLDDALDSPCEIIFLLSGNIFNLKEISYRISSKNKGLYIHIDSIDGFSKDTWGLEYIIKNISPDGIITEKNNLVKLSKDMGVFTIQRLFIPNSYSLENSISSIKKTRPNAIEILPGIMPKIIKKIIKETKISVIASGLITDKYDLDSSLDAGAIAVSASCKDVWYI</sequence>
<accession>A0ABT1SCK5</accession>
<dbReference type="PANTHER" id="PTHR35787:SF1">
    <property type="entry name" value="GLYCEROL UPTAKE OPERON ANTITERMINATOR REGULATORY PROTEIN"/>
    <property type="match status" value="1"/>
</dbReference>
<dbReference type="PIRSF" id="PIRSF016897">
    <property type="entry name" value="GlpP"/>
    <property type="match status" value="1"/>
</dbReference>
<reference evidence="1 2" key="1">
    <citation type="submission" date="2022-06" db="EMBL/GenBank/DDBJ databases">
        <title>Isolation of gut microbiota from human fecal samples.</title>
        <authorList>
            <person name="Pamer E.G."/>
            <person name="Barat B."/>
            <person name="Waligurski E."/>
            <person name="Medina S."/>
            <person name="Paddock L."/>
            <person name="Mostad J."/>
        </authorList>
    </citation>
    <scope>NUCLEOTIDE SEQUENCE [LARGE SCALE GENOMIC DNA]</scope>
    <source>
        <strain evidence="1 2">DFI.7.95</strain>
    </source>
</reference>
<keyword evidence="2" id="KW-1185">Reference proteome</keyword>
<evidence type="ECO:0000313" key="2">
    <source>
        <dbReference type="Proteomes" id="UP001524478"/>
    </source>
</evidence>
<dbReference type="PANTHER" id="PTHR35787">
    <property type="entry name" value="GLYCEROL UPTAKE OPERON ANTITERMINATOR REGULATORY PROTEIN"/>
    <property type="match status" value="1"/>
</dbReference>
<name>A0ABT1SCK5_9FIRM</name>